<dbReference type="GO" id="GO:0006888">
    <property type="term" value="P:endoplasmic reticulum to Golgi vesicle-mediated transport"/>
    <property type="evidence" value="ECO:0007669"/>
    <property type="project" value="TreeGrafter"/>
</dbReference>
<protein>
    <recommendedName>
        <fullName evidence="6">Coatomer subunit delta</fullName>
    </recommendedName>
</protein>
<feature type="compositionally biased region" description="Low complexity" evidence="8">
    <location>
        <begin position="194"/>
        <end position="206"/>
    </location>
</feature>
<dbReference type="Gene3D" id="3.30.450.60">
    <property type="match status" value="1"/>
</dbReference>
<sequence length="236" mass="26440">MILSAAIVDKDGSIYVARQYCEMTKTKVEALYIAFSRLIPKGKQHTIIDSNEVRYIYRSINDFYCVLVTDKHSNILEDIKTLSLFTSAIVHYASTGKGVTEEGITEARFDLLFVFDEIVNMGVRQIDNIPQLMTVMEMKSEEERAAQEALSKKERDAKAKAAEKSKELDQQRRNEMLHQMDRPAMGGPRGFGPSSTSAISSSSAITDPVVEPIETNPTKSSKVMSRGRALKLKPRN</sequence>
<evidence type="ECO:0000256" key="5">
    <source>
        <dbReference type="ARBA" id="ARBA00022927"/>
    </source>
</evidence>
<keyword evidence="6" id="KW-0472">Membrane</keyword>
<dbReference type="EMBL" id="GGYP01003954">
    <property type="protein sequence ID" value="MDE48725.1"/>
    <property type="molecule type" value="Transcribed_RNA"/>
</dbReference>
<dbReference type="FunFam" id="3.30.450.60:FF:000003">
    <property type="entry name" value="Coatomer subunit delta"/>
    <property type="match status" value="1"/>
</dbReference>
<dbReference type="InterPro" id="IPR022775">
    <property type="entry name" value="AP_mu_sigma_su"/>
</dbReference>
<dbReference type="AlphaFoldDB" id="A0A6G1SE09"/>
<evidence type="ECO:0000256" key="6">
    <source>
        <dbReference type="RuleBase" id="RU364018"/>
    </source>
</evidence>
<organism evidence="10">
    <name type="scientific">Aceria tosichella</name>
    <name type="common">wheat curl mite</name>
    <dbReference type="NCBI Taxonomy" id="561515"/>
    <lineage>
        <taxon>Eukaryota</taxon>
        <taxon>Metazoa</taxon>
        <taxon>Ecdysozoa</taxon>
        <taxon>Arthropoda</taxon>
        <taxon>Chelicerata</taxon>
        <taxon>Arachnida</taxon>
        <taxon>Acari</taxon>
        <taxon>Acariformes</taxon>
        <taxon>Trombidiformes</taxon>
        <taxon>Prostigmata</taxon>
        <taxon>Eupodina</taxon>
        <taxon>Eriophyoidea</taxon>
        <taxon>Eriophyidae</taxon>
        <taxon>Eriophyinae</taxon>
        <taxon>Aceriini</taxon>
        <taxon>Aceria</taxon>
    </lineage>
</organism>
<feature type="compositionally biased region" description="Basic and acidic residues" evidence="8">
    <location>
        <begin position="144"/>
        <end position="181"/>
    </location>
</feature>
<keyword evidence="5 6" id="KW-0653">Protein transport</keyword>
<dbReference type="SUPFAM" id="SSF64356">
    <property type="entry name" value="SNARE-like"/>
    <property type="match status" value="1"/>
</dbReference>
<comment type="subunit">
    <text evidence="2 6">Oligomeric complex that consists of at least the alpha, beta, beta', gamma, delta, epsilon and zeta subunits.</text>
</comment>
<accession>A0A6G1SE09</accession>
<name>A0A6G1SE09_9ACAR</name>
<evidence type="ECO:0000259" key="9">
    <source>
        <dbReference type="Pfam" id="PF01217"/>
    </source>
</evidence>
<evidence type="ECO:0000256" key="8">
    <source>
        <dbReference type="SAM" id="MobiDB-lite"/>
    </source>
</evidence>
<dbReference type="InterPro" id="IPR027059">
    <property type="entry name" value="Coatomer_dsu"/>
</dbReference>
<dbReference type="Pfam" id="PF01217">
    <property type="entry name" value="Clat_adaptor_s"/>
    <property type="match status" value="1"/>
</dbReference>
<comment type="function">
    <text evidence="6">The coatomer is a cytosolic protein complex that binds to dilysine motifs and reversibly associates with Golgi non-clathrin-coated vesicles, which further mediate biosynthetic protein transport from the ER, via the Golgi up to the trans Golgi network. Coatomer complex is required for budding from Golgi membranes, and is essential for the retrograde Golgi-to-ER transport of dilysine-tagged proteins.</text>
</comment>
<dbReference type="CDD" id="cd14830">
    <property type="entry name" value="Delta_COP_N"/>
    <property type="match status" value="1"/>
</dbReference>
<evidence type="ECO:0000256" key="2">
    <source>
        <dbReference type="ARBA" id="ARBA00011775"/>
    </source>
</evidence>
<dbReference type="PANTHER" id="PTHR10121:SF0">
    <property type="entry name" value="COATOMER SUBUNIT DELTA"/>
    <property type="match status" value="1"/>
</dbReference>
<gene>
    <name evidence="10" type="primary">ARCN1</name>
    <name evidence="10" type="ORF">g.1223</name>
</gene>
<keyword evidence="6" id="KW-0333">Golgi apparatus</keyword>
<dbReference type="GO" id="GO:0015031">
    <property type="term" value="P:protein transport"/>
    <property type="evidence" value="ECO:0007669"/>
    <property type="project" value="UniProtKB-KW"/>
</dbReference>
<dbReference type="InterPro" id="IPR011012">
    <property type="entry name" value="Longin-like_dom_sf"/>
</dbReference>
<dbReference type="PANTHER" id="PTHR10121">
    <property type="entry name" value="COATOMER SUBUNIT DELTA"/>
    <property type="match status" value="1"/>
</dbReference>
<comment type="similarity">
    <text evidence="1 6">Belongs to the adaptor complexes medium subunit family. Delta-COP subfamily.</text>
</comment>
<dbReference type="GO" id="GO:0051645">
    <property type="term" value="P:Golgi localization"/>
    <property type="evidence" value="ECO:0007669"/>
    <property type="project" value="TreeGrafter"/>
</dbReference>
<feature type="domain" description="AP complex mu/sigma subunit" evidence="9">
    <location>
        <begin position="6"/>
        <end position="133"/>
    </location>
</feature>
<evidence type="ECO:0000256" key="1">
    <source>
        <dbReference type="ARBA" id="ARBA00010516"/>
    </source>
</evidence>
<dbReference type="GO" id="GO:0000139">
    <property type="term" value="C:Golgi membrane"/>
    <property type="evidence" value="ECO:0007669"/>
    <property type="project" value="UniProtKB-SubCell"/>
</dbReference>
<proteinExistence type="inferred from homology"/>
<keyword evidence="6" id="KW-0931">ER-Golgi transport</keyword>
<evidence type="ECO:0000256" key="7">
    <source>
        <dbReference type="RuleBase" id="RU366052"/>
    </source>
</evidence>
<keyword evidence="4 6" id="KW-0963">Cytoplasm</keyword>
<dbReference type="GO" id="GO:0030126">
    <property type="term" value="C:COPI vesicle coat"/>
    <property type="evidence" value="ECO:0007669"/>
    <property type="project" value="UniProtKB-UniRule"/>
</dbReference>
<keyword evidence="6" id="KW-0968">Cytoplasmic vesicle</keyword>
<reference evidence="10" key="1">
    <citation type="submission" date="2018-10" db="EMBL/GenBank/DDBJ databases">
        <title>Transcriptome assembly of Aceria tosichella (Wheat curl mite) Type 2.</title>
        <authorList>
            <person name="Scully E.D."/>
            <person name="Geib S.M."/>
            <person name="Palmer N.A."/>
            <person name="Gupta A.K."/>
            <person name="Sarath G."/>
            <person name="Tatineni S."/>
        </authorList>
    </citation>
    <scope>NUCLEOTIDE SEQUENCE</scope>
    <source>
        <strain evidence="10">LincolnNE</strain>
    </source>
</reference>
<keyword evidence="3 6" id="KW-0813">Transport</keyword>
<evidence type="ECO:0000256" key="4">
    <source>
        <dbReference type="ARBA" id="ARBA00022490"/>
    </source>
</evidence>
<feature type="region of interest" description="Disordered" evidence="8">
    <location>
        <begin position="144"/>
        <end position="236"/>
    </location>
</feature>
<evidence type="ECO:0000256" key="3">
    <source>
        <dbReference type="ARBA" id="ARBA00022448"/>
    </source>
</evidence>
<evidence type="ECO:0000313" key="10">
    <source>
        <dbReference type="EMBL" id="MDE48725.1"/>
    </source>
</evidence>
<comment type="subcellular location">
    <subcellularLocation>
        <location evidence="6 7">Cytoplasm</location>
    </subcellularLocation>
    <subcellularLocation>
        <location evidence="6 7">Cytoplasmic vesicle</location>
        <location evidence="6 7">COPI-coated vesicle membrane</location>
        <topology evidence="6 7">Peripheral membrane protein</topology>
        <orientation evidence="6 7">Cytoplasmic side</orientation>
    </subcellularLocation>
    <subcellularLocation>
        <location evidence="6 7">Golgi apparatus membrane</location>
        <topology evidence="6 7">Peripheral membrane protein</topology>
        <orientation evidence="6 7">Cytoplasmic side</orientation>
    </subcellularLocation>
</comment>
<dbReference type="GO" id="GO:0006890">
    <property type="term" value="P:retrograde vesicle-mediated transport, Golgi to endoplasmic reticulum"/>
    <property type="evidence" value="ECO:0007669"/>
    <property type="project" value="UniProtKB-UniRule"/>
</dbReference>